<dbReference type="CDD" id="cd05466">
    <property type="entry name" value="PBP2_LTTR_substrate"/>
    <property type="match status" value="1"/>
</dbReference>
<evidence type="ECO:0000256" key="2">
    <source>
        <dbReference type="ARBA" id="ARBA00023015"/>
    </source>
</evidence>
<dbReference type="Gene3D" id="1.10.10.10">
    <property type="entry name" value="Winged helix-like DNA-binding domain superfamily/Winged helix DNA-binding domain"/>
    <property type="match status" value="1"/>
</dbReference>
<keyword evidence="2" id="KW-0805">Transcription regulation</keyword>
<dbReference type="AlphaFoldDB" id="A0A1H2ZMH4"/>
<dbReference type="GO" id="GO:0003700">
    <property type="term" value="F:DNA-binding transcription factor activity"/>
    <property type="evidence" value="ECO:0007669"/>
    <property type="project" value="InterPro"/>
</dbReference>
<feature type="domain" description="HTH lysR-type" evidence="5">
    <location>
        <begin position="15"/>
        <end position="72"/>
    </location>
</feature>
<dbReference type="RefSeq" id="WP_074737081.1">
    <property type="nucleotide sequence ID" value="NZ_FNNP01000003.1"/>
</dbReference>
<dbReference type="InterPro" id="IPR005119">
    <property type="entry name" value="LysR_subst-bd"/>
</dbReference>
<dbReference type="PANTHER" id="PTHR30126:SF98">
    <property type="entry name" value="HTH-TYPE TRANSCRIPTIONAL ACTIVATOR BAUR"/>
    <property type="match status" value="1"/>
</dbReference>
<dbReference type="SUPFAM" id="SSF46785">
    <property type="entry name" value="Winged helix' DNA-binding domain"/>
    <property type="match status" value="1"/>
</dbReference>
<sequence>MSLATRLFSGQISDFDLKLIRTFRAVADCSGFALAEVELNMTKSAISKQIADLETRLGVQLCHRGRSGFALTPEGKAVYVASTRMFSALEGFRAELNGLQKKPAGTLFIGSIDSLITSRRSPILEILTQFSTEYPEVELKLITASAAEIDQSITDRRIHIGFSTDRGKIKGASTLPLFSEHGYLFCSDRHPLFLKDNDDLTLEMLNEQRFAQHAYSELELRDEHKVGLSPSASGQFSEGIATLILTGNFIGFLPQHYARAWVEAGQMRALMPAHIRKVTSIRLLHYAESPVSPLVSAFVKTAKAVSESLN</sequence>
<dbReference type="Pfam" id="PF00126">
    <property type="entry name" value="HTH_1"/>
    <property type="match status" value="1"/>
</dbReference>
<evidence type="ECO:0000256" key="1">
    <source>
        <dbReference type="ARBA" id="ARBA00009437"/>
    </source>
</evidence>
<evidence type="ECO:0000313" key="7">
    <source>
        <dbReference type="Proteomes" id="UP000183400"/>
    </source>
</evidence>
<reference evidence="7" key="1">
    <citation type="submission" date="2016-10" db="EMBL/GenBank/DDBJ databases">
        <authorList>
            <person name="Varghese N."/>
            <person name="Submissions S."/>
        </authorList>
    </citation>
    <scope>NUCLEOTIDE SEQUENCE [LARGE SCALE GENOMIC DNA]</scope>
    <source>
        <strain evidence="7">DSM 27839</strain>
    </source>
</reference>
<evidence type="ECO:0000259" key="5">
    <source>
        <dbReference type="PROSITE" id="PS50931"/>
    </source>
</evidence>
<dbReference type="InterPro" id="IPR000847">
    <property type="entry name" value="LysR_HTH_N"/>
</dbReference>
<dbReference type="Proteomes" id="UP000183400">
    <property type="component" value="Unassembled WGS sequence"/>
</dbReference>
<keyword evidence="4" id="KW-0804">Transcription</keyword>
<dbReference type="STRING" id="985054.SAMN05444358_103294"/>
<evidence type="ECO:0000256" key="4">
    <source>
        <dbReference type="ARBA" id="ARBA00023163"/>
    </source>
</evidence>
<dbReference type="PROSITE" id="PS50931">
    <property type="entry name" value="HTH_LYSR"/>
    <property type="match status" value="1"/>
</dbReference>
<dbReference type="InterPro" id="IPR036390">
    <property type="entry name" value="WH_DNA-bd_sf"/>
</dbReference>
<dbReference type="EMBL" id="FNNP01000003">
    <property type="protein sequence ID" value="SDX18597.1"/>
    <property type="molecule type" value="Genomic_DNA"/>
</dbReference>
<proteinExistence type="inferred from homology"/>
<evidence type="ECO:0000313" key="6">
    <source>
        <dbReference type="EMBL" id="SDX18597.1"/>
    </source>
</evidence>
<evidence type="ECO:0000256" key="3">
    <source>
        <dbReference type="ARBA" id="ARBA00023125"/>
    </source>
</evidence>
<organism evidence="6 7">
    <name type="scientific">Ruegeria halocynthiae</name>
    <dbReference type="NCBI Taxonomy" id="985054"/>
    <lineage>
        <taxon>Bacteria</taxon>
        <taxon>Pseudomonadati</taxon>
        <taxon>Pseudomonadota</taxon>
        <taxon>Alphaproteobacteria</taxon>
        <taxon>Rhodobacterales</taxon>
        <taxon>Roseobacteraceae</taxon>
        <taxon>Ruegeria</taxon>
    </lineage>
</organism>
<dbReference type="SUPFAM" id="SSF53850">
    <property type="entry name" value="Periplasmic binding protein-like II"/>
    <property type="match status" value="1"/>
</dbReference>
<dbReference type="Pfam" id="PF03466">
    <property type="entry name" value="LysR_substrate"/>
    <property type="match status" value="1"/>
</dbReference>
<dbReference type="InterPro" id="IPR036388">
    <property type="entry name" value="WH-like_DNA-bd_sf"/>
</dbReference>
<accession>A0A1H2ZMH4</accession>
<comment type="similarity">
    <text evidence="1">Belongs to the LysR transcriptional regulatory family.</text>
</comment>
<name>A0A1H2ZMH4_9RHOB</name>
<keyword evidence="7" id="KW-1185">Reference proteome</keyword>
<keyword evidence="3" id="KW-0238">DNA-binding</keyword>
<dbReference type="GO" id="GO:0000976">
    <property type="term" value="F:transcription cis-regulatory region binding"/>
    <property type="evidence" value="ECO:0007669"/>
    <property type="project" value="TreeGrafter"/>
</dbReference>
<dbReference type="PANTHER" id="PTHR30126">
    <property type="entry name" value="HTH-TYPE TRANSCRIPTIONAL REGULATOR"/>
    <property type="match status" value="1"/>
</dbReference>
<dbReference type="Gene3D" id="3.40.190.290">
    <property type="match status" value="1"/>
</dbReference>
<gene>
    <name evidence="6" type="ORF">SAMN05444358_103294</name>
</gene>
<protein>
    <submittedName>
        <fullName evidence="6">Transcriptional regulator, LysR family</fullName>
    </submittedName>
</protein>